<protein>
    <submittedName>
        <fullName evidence="3">Phosphate uptake regulator PhoU</fullName>
    </submittedName>
</protein>
<dbReference type="InterPro" id="IPR026022">
    <property type="entry name" value="PhoU_dom"/>
</dbReference>
<dbReference type="GO" id="GO:0045936">
    <property type="term" value="P:negative regulation of phosphate metabolic process"/>
    <property type="evidence" value="ECO:0007669"/>
    <property type="project" value="InterPro"/>
</dbReference>
<dbReference type="Pfam" id="PF04014">
    <property type="entry name" value="MazE_antitoxin"/>
    <property type="match status" value="1"/>
</dbReference>
<reference evidence="3" key="1">
    <citation type="submission" date="2019-06" db="EMBL/GenBank/DDBJ databases">
        <title>Methanoculleus strain from Tamsui River, Taipei, Taiwan.</title>
        <authorList>
            <person name="You Y.-T."/>
            <person name="Chen S.-C."/>
            <person name="Lai S.-J."/>
            <person name="Lee Y.-C."/>
            <person name="Lai M.-C."/>
        </authorList>
    </citation>
    <scope>NUCLEOTIDE SEQUENCE</scope>
    <source>
        <strain evidence="3">Afa-1</strain>
    </source>
</reference>
<evidence type="ECO:0000313" key="3">
    <source>
        <dbReference type="EMBL" id="MCT8337150.1"/>
    </source>
</evidence>
<comment type="caution">
    <text evidence="3">The sequence shown here is derived from an EMBL/GenBank/DDBJ whole genome shotgun (WGS) entry which is preliminary data.</text>
</comment>
<dbReference type="Gene3D" id="1.20.58.220">
    <property type="entry name" value="Phosphate transport system protein phou homolog 2, domain 2"/>
    <property type="match status" value="2"/>
</dbReference>
<name>A0A9E4ZMP2_9EURY</name>
<gene>
    <name evidence="3" type="ORF">FKB36_06490</name>
</gene>
<proteinExistence type="predicted"/>
<dbReference type="InterPro" id="IPR038078">
    <property type="entry name" value="PhoU-like_sf"/>
</dbReference>
<dbReference type="GO" id="GO:0030643">
    <property type="term" value="P:intracellular phosphate ion homeostasis"/>
    <property type="evidence" value="ECO:0007669"/>
    <property type="project" value="InterPro"/>
</dbReference>
<feature type="domain" description="SpoVT-AbrB" evidence="2">
    <location>
        <begin position="8"/>
        <end position="54"/>
    </location>
</feature>
<keyword evidence="1" id="KW-0175">Coiled coil</keyword>
<evidence type="ECO:0000313" key="4">
    <source>
        <dbReference type="Proteomes" id="UP001065682"/>
    </source>
</evidence>
<dbReference type="SUPFAM" id="SSF109755">
    <property type="entry name" value="PhoU-like"/>
    <property type="match status" value="1"/>
</dbReference>
<dbReference type="GO" id="GO:0003677">
    <property type="term" value="F:DNA binding"/>
    <property type="evidence" value="ECO:0007669"/>
    <property type="project" value="InterPro"/>
</dbReference>
<dbReference type="InterPro" id="IPR007159">
    <property type="entry name" value="SpoVT-AbrB_dom"/>
</dbReference>
<feature type="coiled-coil region" evidence="1">
    <location>
        <begin position="273"/>
        <end position="300"/>
    </location>
</feature>
<sequence>MEIRKVQITGGSSYIVSLPKQWIRSTNIQKNDPVGLIVQPDGSLLITPKISGEVVYRTRVFEVSATTDRPYLLRLLIGAYVAGFTAIRLESKGRMPPFVLQLVREFTQMAIGQEVVGETDSSITVKDLLNPAEMPFENTVKRMHVLARGMQQDAMTALRTHDADLARDVIVRDTEVDRLHWLVARQDNLIGIDAALSRRMEIPVNQAAYYFLVSRIIERIADHATRVAHNALALIDREVEAATLDLMDEASALALEIFAWSMEAFHSGDIRKANTTLQRVTDLEEKVREINTQVIRFEAATAIPLGQISDSIRRIGEYSGDICESVINYTVGQET</sequence>
<dbReference type="PANTHER" id="PTHR42930">
    <property type="entry name" value="PHOSPHATE-SPECIFIC TRANSPORT SYSTEM ACCESSORY PROTEIN PHOU"/>
    <property type="match status" value="1"/>
</dbReference>
<dbReference type="InterPro" id="IPR028366">
    <property type="entry name" value="PhoU"/>
</dbReference>
<dbReference type="Proteomes" id="UP001065682">
    <property type="component" value="Unassembled WGS sequence"/>
</dbReference>
<dbReference type="SMART" id="SM00966">
    <property type="entry name" value="SpoVT_AbrB"/>
    <property type="match status" value="1"/>
</dbReference>
<dbReference type="Pfam" id="PF01895">
    <property type="entry name" value="PhoU"/>
    <property type="match status" value="2"/>
</dbReference>
<evidence type="ECO:0000256" key="1">
    <source>
        <dbReference type="SAM" id="Coils"/>
    </source>
</evidence>
<evidence type="ECO:0000259" key="2">
    <source>
        <dbReference type="SMART" id="SM00966"/>
    </source>
</evidence>
<accession>A0A9E4ZMP2</accession>
<dbReference type="EMBL" id="VHLL01000003">
    <property type="protein sequence ID" value="MCT8337150.1"/>
    <property type="molecule type" value="Genomic_DNA"/>
</dbReference>
<dbReference type="RefSeq" id="WP_261597242.1">
    <property type="nucleotide sequence ID" value="NZ_VHLL01000003.1"/>
</dbReference>
<keyword evidence="4" id="KW-1185">Reference proteome</keyword>
<organism evidence="3 4">
    <name type="scientific">Methanoculleus formosensis</name>
    <dbReference type="NCBI Taxonomy" id="2590886"/>
    <lineage>
        <taxon>Archaea</taxon>
        <taxon>Methanobacteriati</taxon>
        <taxon>Methanobacteriota</taxon>
        <taxon>Stenosarchaea group</taxon>
        <taxon>Methanomicrobia</taxon>
        <taxon>Methanomicrobiales</taxon>
        <taxon>Methanomicrobiaceae</taxon>
        <taxon>Methanoculleus</taxon>
    </lineage>
</organism>
<dbReference type="AlphaFoldDB" id="A0A9E4ZMP2"/>
<dbReference type="PANTHER" id="PTHR42930:SF2">
    <property type="entry name" value="PHOU DOMAIN-CONTAINING PROTEIN"/>
    <property type="match status" value="1"/>
</dbReference>